<protein>
    <submittedName>
        <fullName evidence="1">Uncharacterized protein</fullName>
    </submittedName>
</protein>
<proteinExistence type="predicted"/>
<name>A0A0D9XMW1_9ORYZ</name>
<organism evidence="1 2">
    <name type="scientific">Leersia perrieri</name>
    <dbReference type="NCBI Taxonomy" id="77586"/>
    <lineage>
        <taxon>Eukaryota</taxon>
        <taxon>Viridiplantae</taxon>
        <taxon>Streptophyta</taxon>
        <taxon>Embryophyta</taxon>
        <taxon>Tracheophyta</taxon>
        <taxon>Spermatophyta</taxon>
        <taxon>Magnoliopsida</taxon>
        <taxon>Liliopsida</taxon>
        <taxon>Poales</taxon>
        <taxon>Poaceae</taxon>
        <taxon>BOP clade</taxon>
        <taxon>Oryzoideae</taxon>
        <taxon>Oryzeae</taxon>
        <taxon>Oryzinae</taxon>
        <taxon>Leersia</taxon>
    </lineage>
</organism>
<reference evidence="2" key="2">
    <citation type="submission" date="2013-12" db="EMBL/GenBank/DDBJ databases">
        <authorList>
            <person name="Yu Y."/>
            <person name="Lee S."/>
            <person name="de Baynast K."/>
            <person name="Wissotski M."/>
            <person name="Liu L."/>
            <person name="Talag J."/>
            <person name="Goicoechea J."/>
            <person name="Angelova A."/>
            <person name="Jetty R."/>
            <person name="Kudrna D."/>
            <person name="Golser W."/>
            <person name="Rivera L."/>
            <person name="Zhang J."/>
            <person name="Wing R."/>
        </authorList>
    </citation>
    <scope>NUCLEOTIDE SEQUENCE</scope>
</reference>
<dbReference type="Gramene" id="LPERR10G15450.1">
    <property type="protein sequence ID" value="LPERR10G15450.1"/>
    <property type="gene ID" value="LPERR10G15450"/>
</dbReference>
<evidence type="ECO:0000313" key="1">
    <source>
        <dbReference type="EnsemblPlants" id="LPERR10G15450.1"/>
    </source>
</evidence>
<dbReference type="HOGENOM" id="CLU_2870826_0_0_1"/>
<reference evidence="1 2" key="1">
    <citation type="submission" date="2012-08" db="EMBL/GenBank/DDBJ databases">
        <title>Oryza genome evolution.</title>
        <authorList>
            <person name="Wing R.A."/>
        </authorList>
    </citation>
    <scope>NUCLEOTIDE SEQUENCE</scope>
</reference>
<evidence type="ECO:0000313" key="2">
    <source>
        <dbReference type="Proteomes" id="UP000032180"/>
    </source>
</evidence>
<sequence length="64" mass="7046">MKTDHTSPSISVAQIYSIDNEKEKLITDLSKTASSSSQKSLTRTAGVCSRLMHPIQRESTLVHT</sequence>
<dbReference type="AlphaFoldDB" id="A0A0D9XMW1"/>
<reference evidence="1" key="3">
    <citation type="submission" date="2015-04" db="UniProtKB">
        <authorList>
            <consortium name="EnsemblPlants"/>
        </authorList>
    </citation>
    <scope>IDENTIFICATION</scope>
</reference>
<accession>A0A0D9XMW1</accession>
<keyword evidence="2" id="KW-1185">Reference proteome</keyword>
<dbReference type="Proteomes" id="UP000032180">
    <property type="component" value="Chromosome 10"/>
</dbReference>
<dbReference type="EnsemblPlants" id="LPERR10G15450.1">
    <property type="protein sequence ID" value="LPERR10G15450.1"/>
    <property type="gene ID" value="LPERR10G15450"/>
</dbReference>